<keyword evidence="4 9" id="KW-0812">Transmembrane</keyword>
<keyword evidence="3" id="KW-0813">Transport</keyword>
<dbReference type="Gene3D" id="1.20.1510.10">
    <property type="entry name" value="Cation efflux protein transmembrane domain"/>
    <property type="match status" value="2"/>
</dbReference>
<dbReference type="NCBIfam" id="TIGR01297">
    <property type="entry name" value="CDF"/>
    <property type="match status" value="1"/>
</dbReference>
<protein>
    <submittedName>
        <fullName evidence="12">Uncharacterized protein</fullName>
    </submittedName>
</protein>
<sequence>MCPPSSDLGLPPTLNNFSIMQVEVEAQGDNVCENKLNSQSSFCGSGGSRKLSDVLVNAGDQDLGRASASKRLQRALVVCFFFMLLEIVGGSLAGSLAILSDAAHLLSDVAGFAISLLALRASEWSDTPQHSYGFLRLEVLGALVSVQSIWIMTGFIVYEAFQRLFLGSLLVDGRLMCLVATFGVAVNLVMIFVLGHGHEHSGSDSGACDGYSRLSFHHHEHKKVDVEDGQCLSQEQKHVYHEEEQMQISCAGGCHHNHERDKPTMMRVNHCDEEEKPLVAEAEEESVSLMSSSISPSDEDEHFPKEVHVCCSTKAHLRNYDSHNINLRGAYLHALGDLIQSIGVLITGIVIWIKPEWQLIDLLCSCLFSIVVMSTTFRMVKDVLSILMESTPQDVDLDALRSGLKSIPGVDDVKQLHVWALTTGTNVLTCHLHIKPTGGGAEAKDILSNATKYCALNQRIFSTGNTGATPSESG</sequence>
<dbReference type="GO" id="GO:0005886">
    <property type="term" value="C:plasma membrane"/>
    <property type="evidence" value="ECO:0007669"/>
    <property type="project" value="TreeGrafter"/>
</dbReference>
<evidence type="ECO:0000256" key="2">
    <source>
        <dbReference type="ARBA" id="ARBA00008873"/>
    </source>
</evidence>
<evidence type="ECO:0000313" key="13">
    <source>
        <dbReference type="Proteomes" id="UP000077202"/>
    </source>
</evidence>
<dbReference type="Proteomes" id="UP000077202">
    <property type="component" value="Unassembled WGS sequence"/>
</dbReference>
<dbReference type="EMBL" id="LVLJ01001322">
    <property type="protein sequence ID" value="OAE30461.1"/>
    <property type="molecule type" value="Genomic_DNA"/>
</dbReference>
<comment type="similarity">
    <text evidence="2">Belongs to the cation diffusion facilitator (CDF) transporter (TC 2.A.4) family. SLC30A subfamily.</text>
</comment>
<keyword evidence="5" id="KW-0864">Zinc transport</keyword>
<dbReference type="InterPro" id="IPR050681">
    <property type="entry name" value="CDF/SLC30A"/>
</dbReference>
<name>A0A176WCV2_MARPO</name>
<evidence type="ECO:0000256" key="1">
    <source>
        <dbReference type="ARBA" id="ARBA00004141"/>
    </source>
</evidence>
<evidence type="ECO:0000256" key="4">
    <source>
        <dbReference type="ARBA" id="ARBA00022692"/>
    </source>
</evidence>
<keyword evidence="8 9" id="KW-0472">Membrane</keyword>
<feature type="transmembrane region" description="Helical" evidence="9">
    <location>
        <begin position="139"/>
        <end position="161"/>
    </location>
</feature>
<feature type="domain" description="Cation efflux protein transmembrane" evidence="10">
    <location>
        <begin position="73"/>
        <end position="388"/>
    </location>
</feature>
<evidence type="ECO:0000256" key="9">
    <source>
        <dbReference type="SAM" id="Phobius"/>
    </source>
</evidence>
<dbReference type="InterPro" id="IPR027469">
    <property type="entry name" value="Cation_efflux_TMD_sf"/>
</dbReference>
<dbReference type="AlphaFoldDB" id="A0A176WCV2"/>
<evidence type="ECO:0000313" key="12">
    <source>
        <dbReference type="EMBL" id="OAE30461.1"/>
    </source>
</evidence>
<dbReference type="GO" id="GO:0005385">
    <property type="term" value="F:zinc ion transmembrane transporter activity"/>
    <property type="evidence" value="ECO:0007669"/>
    <property type="project" value="TreeGrafter"/>
</dbReference>
<evidence type="ECO:0000256" key="5">
    <source>
        <dbReference type="ARBA" id="ARBA00022906"/>
    </source>
</evidence>
<dbReference type="InterPro" id="IPR058533">
    <property type="entry name" value="Cation_efflux_TM"/>
</dbReference>
<evidence type="ECO:0000256" key="7">
    <source>
        <dbReference type="ARBA" id="ARBA00023065"/>
    </source>
</evidence>
<gene>
    <name evidence="12" type="ORF">AXG93_942s1040</name>
</gene>
<reference evidence="12" key="1">
    <citation type="submission" date="2016-03" db="EMBL/GenBank/DDBJ databases">
        <title>Mechanisms controlling the formation of the plant cell surface in tip-growing cells are functionally conserved among land plants.</title>
        <authorList>
            <person name="Honkanen S."/>
            <person name="Jones V.A."/>
            <person name="Morieri G."/>
            <person name="Champion C."/>
            <person name="Hetherington A.J."/>
            <person name="Kelly S."/>
            <person name="Saint-Marcoux D."/>
            <person name="Proust H."/>
            <person name="Prescott H."/>
            <person name="Dolan L."/>
        </authorList>
    </citation>
    <scope>NUCLEOTIDE SEQUENCE [LARGE SCALE GENOMIC DNA]</scope>
    <source>
        <tissue evidence="12">Whole gametophyte</tissue>
    </source>
</reference>
<feature type="transmembrane region" description="Helical" evidence="9">
    <location>
        <begin position="75"/>
        <end position="96"/>
    </location>
</feature>
<keyword evidence="6 9" id="KW-1133">Transmembrane helix</keyword>
<evidence type="ECO:0000256" key="8">
    <source>
        <dbReference type="ARBA" id="ARBA00023136"/>
    </source>
</evidence>
<keyword evidence="13" id="KW-1185">Reference proteome</keyword>
<dbReference type="InterPro" id="IPR027470">
    <property type="entry name" value="Cation_efflux_CTD"/>
</dbReference>
<dbReference type="GO" id="GO:0005773">
    <property type="term" value="C:vacuole"/>
    <property type="evidence" value="ECO:0007669"/>
    <property type="project" value="TreeGrafter"/>
</dbReference>
<dbReference type="PANTHER" id="PTHR11562:SF17">
    <property type="entry name" value="RE54080P-RELATED"/>
    <property type="match status" value="1"/>
</dbReference>
<evidence type="ECO:0000259" key="10">
    <source>
        <dbReference type="Pfam" id="PF01545"/>
    </source>
</evidence>
<evidence type="ECO:0000259" key="11">
    <source>
        <dbReference type="Pfam" id="PF16916"/>
    </source>
</evidence>
<dbReference type="Pfam" id="PF16916">
    <property type="entry name" value="ZT_dimer"/>
    <property type="match status" value="1"/>
</dbReference>
<dbReference type="SUPFAM" id="SSF161111">
    <property type="entry name" value="Cation efflux protein transmembrane domain-like"/>
    <property type="match status" value="1"/>
</dbReference>
<organism evidence="12 13">
    <name type="scientific">Marchantia polymorpha subsp. ruderalis</name>
    <dbReference type="NCBI Taxonomy" id="1480154"/>
    <lineage>
        <taxon>Eukaryota</taxon>
        <taxon>Viridiplantae</taxon>
        <taxon>Streptophyta</taxon>
        <taxon>Embryophyta</taxon>
        <taxon>Marchantiophyta</taxon>
        <taxon>Marchantiopsida</taxon>
        <taxon>Marchantiidae</taxon>
        <taxon>Marchantiales</taxon>
        <taxon>Marchantiaceae</taxon>
        <taxon>Marchantia</taxon>
    </lineage>
</organism>
<keyword evidence="5" id="KW-0862">Zinc</keyword>
<feature type="transmembrane region" description="Helical" evidence="9">
    <location>
        <begin position="173"/>
        <end position="194"/>
    </location>
</feature>
<dbReference type="InterPro" id="IPR002524">
    <property type="entry name" value="Cation_efflux"/>
</dbReference>
<dbReference type="PANTHER" id="PTHR11562">
    <property type="entry name" value="CATION EFFLUX PROTEIN/ ZINC TRANSPORTER"/>
    <property type="match status" value="1"/>
</dbReference>
<feature type="domain" description="Cation efflux protein cytoplasmic" evidence="11">
    <location>
        <begin position="392"/>
        <end position="452"/>
    </location>
</feature>
<keyword evidence="7" id="KW-0406">Ion transport</keyword>
<evidence type="ECO:0000256" key="6">
    <source>
        <dbReference type="ARBA" id="ARBA00022989"/>
    </source>
</evidence>
<comment type="subcellular location">
    <subcellularLocation>
        <location evidence="1">Membrane</location>
        <topology evidence="1">Multi-pass membrane protein</topology>
    </subcellularLocation>
</comment>
<comment type="caution">
    <text evidence="12">The sequence shown here is derived from an EMBL/GenBank/DDBJ whole genome shotgun (WGS) entry which is preliminary data.</text>
</comment>
<accession>A0A176WCV2</accession>
<evidence type="ECO:0000256" key="3">
    <source>
        <dbReference type="ARBA" id="ARBA00022448"/>
    </source>
</evidence>
<proteinExistence type="inferred from homology"/>
<dbReference type="Pfam" id="PF01545">
    <property type="entry name" value="Cation_efflux"/>
    <property type="match status" value="1"/>
</dbReference>